<evidence type="ECO:0000256" key="3">
    <source>
        <dbReference type="ARBA" id="ARBA00022741"/>
    </source>
</evidence>
<dbReference type="PROSITE" id="PS50893">
    <property type="entry name" value="ABC_TRANSPORTER_2"/>
    <property type="match status" value="1"/>
</dbReference>
<dbReference type="SMART" id="SM00382">
    <property type="entry name" value="AAA"/>
    <property type="match status" value="1"/>
</dbReference>
<evidence type="ECO:0000313" key="6">
    <source>
        <dbReference type="EMBL" id="PTG14295.1"/>
    </source>
</evidence>
<evidence type="ECO:0000256" key="1">
    <source>
        <dbReference type="ARBA" id="ARBA00005417"/>
    </source>
</evidence>
<keyword evidence="2" id="KW-0813">Transport</keyword>
<dbReference type="Proteomes" id="UP000242704">
    <property type="component" value="Unassembled WGS sequence"/>
</dbReference>
<dbReference type="RefSeq" id="WP_037576014.1">
    <property type="nucleotide sequence ID" value="NZ_BMDK01000002.1"/>
</dbReference>
<dbReference type="Proteomes" id="UP000242008">
    <property type="component" value="Unassembled WGS sequence"/>
</dbReference>
<keyword evidence="9" id="KW-1185">Reference proteome</keyword>
<dbReference type="InterPro" id="IPR003593">
    <property type="entry name" value="AAA+_ATPase"/>
</dbReference>
<dbReference type="GO" id="GO:0055085">
    <property type="term" value="P:transmembrane transport"/>
    <property type="evidence" value="ECO:0007669"/>
    <property type="project" value="UniProtKB-ARBA"/>
</dbReference>
<dbReference type="InterPro" id="IPR027417">
    <property type="entry name" value="P-loop_NTPase"/>
</dbReference>
<keyword evidence="3" id="KW-0547">Nucleotide-binding</keyword>
<evidence type="ECO:0000313" key="11">
    <source>
        <dbReference type="Proteomes" id="UP000242704"/>
    </source>
</evidence>
<organism evidence="6 11">
    <name type="scientific">Staphylococcus chromogenes</name>
    <name type="common">Staphylococcus hyicus subsp. chromogenes</name>
    <dbReference type="NCBI Taxonomy" id="46126"/>
    <lineage>
        <taxon>Bacteria</taxon>
        <taxon>Bacillati</taxon>
        <taxon>Bacillota</taxon>
        <taxon>Bacilli</taxon>
        <taxon>Bacillales</taxon>
        <taxon>Staphylococcaceae</taxon>
        <taxon>Staphylococcus</taxon>
    </lineage>
</organism>
<evidence type="ECO:0000313" key="10">
    <source>
        <dbReference type="Proteomes" id="UP000242144"/>
    </source>
</evidence>
<dbReference type="PANTHER" id="PTHR43776">
    <property type="entry name" value="TRANSPORT ATP-BINDING PROTEIN"/>
    <property type="match status" value="1"/>
</dbReference>
<evidence type="ECO:0000256" key="4">
    <source>
        <dbReference type="ARBA" id="ARBA00022840"/>
    </source>
</evidence>
<protein>
    <submittedName>
        <fullName evidence="6">Peptide ABC transporter ATP-binding protein</fullName>
    </submittedName>
</protein>
<dbReference type="EMBL" id="PZCM01000013">
    <property type="protein sequence ID" value="PTG26195.1"/>
    <property type="molecule type" value="Genomic_DNA"/>
</dbReference>
<proteinExistence type="inferred from homology"/>
<dbReference type="PANTHER" id="PTHR43776:SF7">
    <property type="entry name" value="D,D-DIPEPTIDE TRANSPORT ATP-BINDING PROTEIN DDPF-RELATED"/>
    <property type="match status" value="1"/>
</dbReference>
<evidence type="ECO:0000313" key="8">
    <source>
        <dbReference type="EMBL" id="PTG69325.1"/>
    </source>
</evidence>
<reference evidence="9 10" key="1">
    <citation type="journal article" date="2016" name="Front. Microbiol.">
        <title>Comprehensive Phylogenetic Analysis of Bovine Non-aureus Staphylococci Species Based on Whole-Genome Sequencing.</title>
        <authorList>
            <person name="Naushad S."/>
            <person name="Barkema H.W."/>
            <person name="Luby C."/>
            <person name="Condas L.A."/>
            <person name="Nobrega D.B."/>
            <person name="Carson D.A."/>
            <person name="De Buck J."/>
        </authorList>
    </citation>
    <scope>NUCLEOTIDE SEQUENCE [LARGE SCALE GENOMIC DNA]</scope>
    <source>
        <strain evidence="7 10">SNUC 105</strain>
        <strain evidence="8 9">SNUC 1363</strain>
        <strain evidence="6 11">SNUC 505</strain>
    </source>
</reference>
<dbReference type="InterPro" id="IPR003439">
    <property type="entry name" value="ABC_transporter-like_ATP-bd"/>
</dbReference>
<dbReference type="Gene3D" id="3.40.50.300">
    <property type="entry name" value="P-loop containing nucleotide triphosphate hydrolases"/>
    <property type="match status" value="1"/>
</dbReference>
<dbReference type="EMBL" id="PZAO01000017">
    <property type="protein sequence ID" value="PTG69325.1"/>
    <property type="molecule type" value="Genomic_DNA"/>
</dbReference>
<comment type="similarity">
    <text evidence="1">Belongs to the ABC transporter superfamily.</text>
</comment>
<sequence length="229" mass="26165">MIQLENVSVGQAHDWRLHQIDLTIKDGEKVGIIGLSGSGKTTLGEVLVGLRHPSKGKVQNDFQIRLPIFQHANQAFNPKQTLGDALKETLHLRPEAKTYLQARCDRYVQAFGLSTELYERYPREVSGGQLQRLNVIRTLMVEPDMTVCDEITSNVDVLVEHEMVQQLNQYHAETGKTLVMISHDIAFLSQCVDRFIVLEDGECVDDFLKEEMFEPERRIATQRLIEVYQ</sequence>
<dbReference type="InterPro" id="IPR050319">
    <property type="entry name" value="ABC_transp_ATP-bind"/>
</dbReference>
<feature type="domain" description="ABC transporter" evidence="5">
    <location>
        <begin position="2"/>
        <end position="225"/>
    </location>
</feature>
<dbReference type="SUPFAM" id="SSF52540">
    <property type="entry name" value="P-loop containing nucleoside triphosphate hydrolases"/>
    <property type="match status" value="1"/>
</dbReference>
<evidence type="ECO:0000313" key="7">
    <source>
        <dbReference type="EMBL" id="PTG26195.1"/>
    </source>
</evidence>
<evidence type="ECO:0000256" key="2">
    <source>
        <dbReference type="ARBA" id="ARBA00022448"/>
    </source>
</evidence>
<dbReference type="GO" id="GO:0005524">
    <property type="term" value="F:ATP binding"/>
    <property type="evidence" value="ECO:0007669"/>
    <property type="project" value="UniProtKB-KW"/>
</dbReference>
<dbReference type="PROSITE" id="PS00211">
    <property type="entry name" value="ABC_TRANSPORTER_1"/>
    <property type="match status" value="1"/>
</dbReference>
<comment type="caution">
    <text evidence="6">The sequence shown here is derived from an EMBL/GenBank/DDBJ whole genome shotgun (WGS) entry which is preliminary data.</text>
</comment>
<accession>A0AAE5T097</accession>
<dbReference type="EMBL" id="PZBZ01000028">
    <property type="protein sequence ID" value="PTG14295.1"/>
    <property type="molecule type" value="Genomic_DNA"/>
</dbReference>
<dbReference type="AlphaFoldDB" id="A0AAE5T097"/>
<dbReference type="Proteomes" id="UP000242144">
    <property type="component" value="Unassembled WGS sequence"/>
</dbReference>
<dbReference type="InterPro" id="IPR017871">
    <property type="entry name" value="ABC_transporter-like_CS"/>
</dbReference>
<reference evidence="6" key="2">
    <citation type="submission" date="2018-03" db="EMBL/GenBank/DDBJ databases">
        <authorList>
            <person name="Naushad S."/>
        </authorList>
    </citation>
    <scope>NUCLEOTIDE SEQUENCE</scope>
    <source>
        <strain evidence="7">SNUC 105</strain>
        <strain evidence="8">SNUC 1363</strain>
        <strain evidence="6">SNUC 505</strain>
    </source>
</reference>
<keyword evidence="4 6" id="KW-0067">ATP-binding</keyword>
<dbReference type="GO" id="GO:0016887">
    <property type="term" value="F:ATP hydrolysis activity"/>
    <property type="evidence" value="ECO:0007669"/>
    <property type="project" value="InterPro"/>
</dbReference>
<name>A0AAE5T097_STACR</name>
<gene>
    <name evidence="7" type="ORF">BU638_09310</name>
    <name evidence="6" type="ORF">BU653_06210</name>
    <name evidence="8" type="ORF">BU676_07810</name>
</gene>
<evidence type="ECO:0000313" key="9">
    <source>
        <dbReference type="Proteomes" id="UP000242008"/>
    </source>
</evidence>
<dbReference type="Pfam" id="PF00005">
    <property type="entry name" value="ABC_tran"/>
    <property type="match status" value="1"/>
</dbReference>
<evidence type="ECO:0000259" key="5">
    <source>
        <dbReference type="PROSITE" id="PS50893"/>
    </source>
</evidence>